<evidence type="ECO:0000313" key="4">
    <source>
        <dbReference type="Proteomes" id="UP001152766"/>
    </source>
</evidence>
<gene>
    <name evidence="3" type="ORF">EXJ73_11525</name>
</gene>
<evidence type="ECO:0000259" key="2">
    <source>
        <dbReference type="PROSITE" id="PS51186"/>
    </source>
</evidence>
<evidence type="ECO:0000313" key="3">
    <source>
        <dbReference type="EMBL" id="MDG0863096.1"/>
    </source>
</evidence>
<organism evidence="3 4">
    <name type="scientific">Pelomonas aquatica</name>
    <dbReference type="NCBI Taxonomy" id="431058"/>
    <lineage>
        <taxon>Bacteria</taxon>
        <taxon>Pseudomonadati</taxon>
        <taxon>Pseudomonadota</taxon>
        <taxon>Betaproteobacteria</taxon>
        <taxon>Burkholderiales</taxon>
        <taxon>Sphaerotilaceae</taxon>
        <taxon>Roseateles</taxon>
    </lineage>
</organism>
<accession>A0A9X4R516</accession>
<proteinExistence type="predicted"/>
<sequence length="230" mass="24684">MDHDRPRRAGHHPGARPGLQRADRRAGHRQRAERAGGAGPAAAGGQAVNAALATTVAVEHWPLPGGRSVRLRALGPGDAGAEKAFFNGLSPGSRQQRFHFGLRELSPALLRLLIDVDQRLHRAWVVETGDAGSPAVIADARYVCDPERPTVAEFALAVADDWQGRGLGRRLLAHLIAQARRQGLRQLFGDVLAENRRMLGLMREFGMRLQAHADGAGLVRAVLALDGAAD</sequence>
<feature type="domain" description="N-acetyltransferase" evidence="2">
    <location>
        <begin position="69"/>
        <end position="226"/>
    </location>
</feature>
<keyword evidence="4" id="KW-1185">Reference proteome</keyword>
<protein>
    <submittedName>
        <fullName evidence="3">GNAT family N-acetyltransferase</fullName>
    </submittedName>
</protein>
<dbReference type="InterPro" id="IPR016181">
    <property type="entry name" value="Acyl_CoA_acyltransferase"/>
</dbReference>
<dbReference type="InterPro" id="IPR000182">
    <property type="entry name" value="GNAT_dom"/>
</dbReference>
<dbReference type="CDD" id="cd04301">
    <property type="entry name" value="NAT_SF"/>
    <property type="match status" value="1"/>
</dbReference>
<feature type="region of interest" description="Disordered" evidence="1">
    <location>
        <begin position="1"/>
        <end position="43"/>
    </location>
</feature>
<dbReference type="GO" id="GO:0016747">
    <property type="term" value="F:acyltransferase activity, transferring groups other than amino-acyl groups"/>
    <property type="evidence" value="ECO:0007669"/>
    <property type="project" value="InterPro"/>
</dbReference>
<comment type="caution">
    <text evidence="3">The sequence shown here is derived from an EMBL/GenBank/DDBJ whole genome shotgun (WGS) entry which is preliminary data.</text>
</comment>
<dbReference type="AlphaFoldDB" id="A0A9X4R516"/>
<dbReference type="Pfam" id="PF00583">
    <property type="entry name" value="Acetyltransf_1"/>
    <property type="match status" value="1"/>
</dbReference>
<dbReference type="PROSITE" id="PS51186">
    <property type="entry name" value="GNAT"/>
    <property type="match status" value="1"/>
</dbReference>
<dbReference type="EMBL" id="SGUG01000014">
    <property type="protein sequence ID" value="MDG0863096.1"/>
    <property type="molecule type" value="Genomic_DNA"/>
</dbReference>
<reference evidence="3" key="1">
    <citation type="submission" date="2019-02" db="EMBL/GenBank/DDBJ databases">
        <title>Draft genome of the type strain Pelomonas aquatica CCUG 52575T.</title>
        <authorList>
            <person name="Gomila M."/>
            <person name="Lalucat J."/>
        </authorList>
    </citation>
    <scope>NUCLEOTIDE SEQUENCE</scope>
    <source>
        <strain evidence="3">CCUG 52575</strain>
    </source>
</reference>
<dbReference type="Proteomes" id="UP001152766">
    <property type="component" value="Unassembled WGS sequence"/>
</dbReference>
<name>A0A9X4R516_9BURK</name>
<evidence type="ECO:0000256" key="1">
    <source>
        <dbReference type="SAM" id="MobiDB-lite"/>
    </source>
</evidence>
<dbReference type="SUPFAM" id="SSF55729">
    <property type="entry name" value="Acyl-CoA N-acyltransferases (Nat)"/>
    <property type="match status" value="1"/>
</dbReference>
<feature type="compositionally biased region" description="Basic and acidic residues" evidence="1">
    <location>
        <begin position="21"/>
        <end position="34"/>
    </location>
</feature>
<dbReference type="Gene3D" id="3.40.630.30">
    <property type="match status" value="1"/>
</dbReference>